<dbReference type="AlphaFoldDB" id="A0A0V8DHL7"/>
<accession>A0A0V8DHL7</accession>
<dbReference type="PATRIC" id="fig|1360.106.peg.1865"/>
<proteinExistence type="predicted"/>
<sequence>MIGLNGYTISTGIVSQDLNGDNIVAIPLAVEDNIEIGWISLSELQLTNQAELYLKELEKIVHPFDVREGKKITDSSSNEICQ</sequence>
<protein>
    <submittedName>
        <fullName evidence="1">Methionine biosynthesis and transport regulator MtaR LysR family</fullName>
    </submittedName>
</protein>
<name>A0A0V8DHL7_LACLL</name>
<evidence type="ECO:0000313" key="2">
    <source>
        <dbReference type="Proteomes" id="UP000054230"/>
    </source>
</evidence>
<comment type="caution">
    <text evidence="1">The sequence shown here is derived from an EMBL/GenBank/DDBJ whole genome shotgun (WGS) entry which is preliminary data.</text>
</comment>
<gene>
    <name evidence="1" type="ORF">LMG8520_0587</name>
</gene>
<dbReference type="Proteomes" id="UP000054230">
    <property type="component" value="Unassembled WGS sequence"/>
</dbReference>
<dbReference type="EMBL" id="LKLP01000031">
    <property type="protein sequence ID" value="KSU13100.1"/>
    <property type="molecule type" value="Genomic_DNA"/>
</dbReference>
<organism evidence="1 2">
    <name type="scientific">Lactococcus lactis subsp. lactis</name>
    <name type="common">Streptococcus lactis</name>
    <dbReference type="NCBI Taxonomy" id="1360"/>
    <lineage>
        <taxon>Bacteria</taxon>
        <taxon>Bacillati</taxon>
        <taxon>Bacillota</taxon>
        <taxon>Bacilli</taxon>
        <taxon>Lactobacillales</taxon>
        <taxon>Streptococcaceae</taxon>
        <taxon>Lactococcus</taxon>
    </lineage>
</organism>
<evidence type="ECO:0000313" key="1">
    <source>
        <dbReference type="EMBL" id="KSU13100.1"/>
    </source>
</evidence>
<reference evidence="2" key="1">
    <citation type="submission" date="2015-10" db="EMBL/GenBank/DDBJ databases">
        <title>Draft Genome Sequences of 11 Lactococcus lactis subspecies cremoris strains.</title>
        <authorList>
            <person name="Wels M."/>
            <person name="Backus L."/>
            <person name="Boekhorst J."/>
            <person name="Dijkstra A."/>
            <person name="Beerthuizen M."/>
            <person name="Kelly W."/>
            <person name="Siezen R."/>
            <person name="Bachmann H."/>
            <person name="Van Hijum S."/>
        </authorList>
    </citation>
    <scope>NUCLEOTIDE SEQUENCE [LARGE SCALE GENOMIC DNA]</scope>
    <source>
        <strain evidence="2">LMG8520</strain>
    </source>
</reference>